<dbReference type="InterPro" id="IPR016188">
    <property type="entry name" value="PurM-like_N"/>
</dbReference>
<dbReference type="InterPro" id="IPR004733">
    <property type="entry name" value="PurM_cligase"/>
</dbReference>
<dbReference type="PaxDb" id="572546-Arcpr_0386"/>
<dbReference type="SUPFAM" id="SSF56042">
    <property type="entry name" value="PurM C-terminal domain-like"/>
    <property type="match status" value="1"/>
</dbReference>
<evidence type="ECO:0000256" key="6">
    <source>
        <dbReference type="ARBA" id="ARBA00022490"/>
    </source>
</evidence>
<dbReference type="RefSeq" id="WP_012939791.1">
    <property type="nucleotide sequence ID" value="NC_013741.1"/>
</dbReference>
<dbReference type="GO" id="GO:0006189">
    <property type="term" value="P:'de novo' IMP biosynthetic process"/>
    <property type="evidence" value="ECO:0007669"/>
    <property type="project" value="UniProtKB-UniRule"/>
</dbReference>
<comment type="subcellular location">
    <subcellularLocation>
        <location evidence="1 15">Cytoplasm</location>
    </subcellularLocation>
</comment>
<proteinExistence type="inferred from homology"/>
<comment type="pathway">
    <text evidence="2 15">Purine metabolism; IMP biosynthesis via de novo pathway; 5-amino-1-(5-phospho-D-ribosyl)imidazole from N(2)-formyl-N(1)-(5-phospho-D-ribosyl)glycinamide: step 2/2.</text>
</comment>
<evidence type="ECO:0000256" key="14">
    <source>
        <dbReference type="ARBA" id="ARBA00049057"/>
    </source>
</evidence>
<dbReference type="EC" id="6.3.3.1" evidence="4 15"/>
<comment type="catalytic activity">
    <reaction evidence="14 15">
        <text>2-formamido-N(1)-(5-O-phospho-beta-D-ribosyl)acetamidine + ATP = 5-amino-1-(5-phospho-beta-D-ribosyl)imidazole + ADP + phosphate + H(+)</text>
        <dbReference type="Rhea" id="RHEA:23032"/>
        <dbReference type="ChEBI" id="CHEBI:15378"/>
        <dbReference type="ChEBI" id="CHEBI:30616"/>
        <dbReference type="ChEBI" id="CHEBI:43474"/>
        <dbReference type="ChEBI" id="CHEBI:137981"/>
        <dbReference type="ChEBI" id="CHEBI:147287"/>
        <dbReference type="ChEBI" id="CHEBI:456216"/>
        <dbReference type="EC" id="6.3.3.1"/>
    </reaction>
</comment>
<evidence type="ECO:0000313" key="19">
    <source>
        <dbReference type="Proteomes" id="UP000001901"/>
    </source>
</evidence>
<dbReference type="InterPro" id="IPR036676">
    <property type="entry name" value="PurM-like_C_sf"/>
</dbReference>
<evidence type="ECO:0000256" key="10">
    <source>
        <dbReference type="ARBA" id="ARBA00022840"/>
    </source>
</evidence>
<dbReference type="FunFam" id="3.30.1330.10:FF:000020">
    <property type="entry name" value="Phosphoribosylformylglycinamidine cyclo-ligase"/>
    <property type="match status" value="1"/>
</dbReference>
<name>D2RGN0_ARCPA</name>
<dbReference type="Pfam" id="PF02769">
    <property type="entry name" value="AIRS_C"/>
    <property type="match status" value="1"/>
</dbReference>
<keyword evidence="9 15" id="KW-0658">Purine biosynthesis</keyword>
<keyword evidence="19" id="KW-1185">Reference proteome</keyword>
<dbReference type="InterPro" id="IPR036921">
    <property type="entry name" value="PurM-like_N_sf"/>
</dbReference>
<feature type="domain" description="PurM-like C-terminal" evidence="17">
    <location>
        <begin position="168"/>
        <end position="322"/>
    </location>
</feature>
<evidence type="ECO:0000259" key="17">
    <source>
        <dbReference type="Pfam" id="PF02769"/>
    </source>
</evidence>
<dbReference type="GO" id="GO:0005829">
    <property type="term" value="C:cytosol"/>
    <property type="evidence" value="ECO:0007669"/>
    <property type="project" value="TreeGrafter"/>
</dbReference>
<dbReference type="GO" id="GO:0046084">
    <property type="term" value="P:adenine biosynthetic process"/>
    <property type="evidence" value="ECO:0007669"/>
    <property type="project" value="TreeGrafter"/>
</dbReference>
<evidence type="ECO:0000256" key="12">
    <source>
        <dbReference type="ARBA" id="ARBA00032931"/>
    </source>
</evidence>
<evidence type="ECO:0000256" key="13">
    <source>
        <dbReference type="ARBA" id="ARBA00033093"/>
    </source>
</evidence>
<evidence type="ECO:0000256" key="4">
    <source>
        <dbReference type="ARBA" id="ARBA00013047"/>
    </source>
</evidence>
<dbReference type="PANTHER" id="PTHR10520">
    <property type="entry name" value="TRIFUNCTIONAL PURINE BIOSYNTHETIC PROTEIN ADENOSINE-3-RELATED"/>
    <property type="match status" value="1"/>
</dbReference>
<keyword evidence="7 15" id="KW-0436">Ligase</keyword>
<sequence>MEKFSYAKAGVDIRQEEKAVKSLVSKIKYVRQGFGKPILMGHYASVLDFGEVGVAITTDGVGTKIIVAEKLGKFDTIGIDCVAMNVNDLLAIGAEPIAMVDYIATFNPDERVMEQIAIGLEKGCEIANITLVGGETATLPDLIKGWDLVGTAIGVVDKDKIITGKDIQAGDVIFGVPSSGIHSNGLTLARKVIENAGLSYHDKFNGKTIGEELLTPTRIYIEILDVVRNCEVHGLAHITGGGLLNLKRLKNVKYVIDDPLKPQKIFRFIQELGKIDDDEMYRTFNMGMGFAIILPEEEVDCVKKYVDGKVVGFVEEGEGVYVKDMRIDKF</sequence>
<evidence type="ECO:0000313" key="18">
    <source>
        <dbReference type="EMBL" id="ADB57455.1"/>
    </source>
</evidence>
<organism evidence="18 19">
    <name type="scientific">Archaeoglobus profundus (strain DSM 5631 / JCM 9629 / NBRC 100127 / Av18)</name>
    <dbReference type="NCBI Taxonomy" id="572546"/>
    <lineage>
        <taxon>Archaea</taxon>
        <taxon>Methanobacteriati</taxon>
        <taxon>Methanobacteriota</taxon>
        <taxon>Archaeoglobi</taxon>
        <taxon>Archaeoglobales</taxon>
        <taxon>Archaeoglobaceae</taxon>
        <taxon>Archaeoglobus</taxon>
    </lineage>
</organism>
<evidence type="ECO:0000256" key="8">
    <source>
        <dbReference type="ARBA" id="ARBA00022741"/>
    </source>
</evidence>
<evidence type="ECO:0000256" key="5">
    <source>
        <dbReference type="ARBA" id="ARBA00020367"/>
    </source>
</evidence>
<dbReference type="GeneID" id="8739042"/>
<comment type="similarity">
    <text evidence="3 15">Belongs to the AIR synthase family.</text>
</comment>
<keyword evidence="6 15" id="KW-0963">Cytoplasm</keyword>
<dbReference type="KEGG" id="apo:Arcpr_0386"/>
<dbReference type="GO" id="GO:0004637">
    <property type="term" value="F:phosphoribosylamine-glycine ligase activity"/>
    <property type="evidence" value="ECO:0007669"/>
    <property type="project" value="TreeGrafter"/>
</dbReference>
<dbReference type="Gene3D" id="3.90.650.10">
    <property type="entry name" value="PurM-like C-terminal domain"/>
    <property type="match status" value="1"/>
</dbReference>
<dbReference type="FunFam" id="3.90.650.10:FF:000011">
    <property type="entry name" value="Phosphoribosylformylglycinamidine cyclo-ligase"/>
    <property type="match status" value="1"/>
</dbReference>
<evidence type="ECO:0000256" key="1">
    <source>
        <dbReference type="ARBA" id="ARBA00004496"/>
    </source>
</evidence>
<dbReference type="HAMAP" id="MF_00741">
    <property type="entry name" value="AIRS"/>
    <property type="match status" value="1"/>
</dbReference>
<evidence type="ECO:0000256" key="15">
    <source>
        <dbReference type="HAMAP-Rule" id="MF_00741"/>
    </source>
</evidence>
<dbReference type="GO" id="GO:0005524">
    <property type="term" value="F:ATP binding"/>
    <property type="evidence" value="ECO:0007669"/>
    <property type="project" value="UniProtKB-KW"/>
</dbReference>
<evidence type="ECO:0000256" key="11">
    <source>
        <dbReference type="ARBA" id="ARBA00031908"/>
    </source>
</evidence>
<dbReference type="CDD" id="cd02196">
    <property type="entry name" value="PurM"/>
    <property type="match status" value="1"/>
</dbReference>
<dbReference type="SUPFAM" id="SSF55326">
    <property type="entry name" value="PurM N-terminal domain-like"/>
    <property type="match status" value="1"/>
</dbReference>
<gene>
    <name evidence="15" type="primary">purM</name>
    <name evidence="18" type="ordered locus">Arcpr_0386</name>
</gene>
<evidence type="ECO:0000256" key="9">
    <source>
        <dbReference type="ARBA" id="ARBA00022755"/>
    </source>
</evidence>
<evidence type="ECO:0000256" key="7">
    <source>
        <dbReference type="ARBA" id="ARBA00022598"/>
    </source>
</evidence>
<dbReference type="OrthoDB" id="6605at2157"/>
<accession>D2RGN0</accession>
<dbReference type="EMBL" id="CP001857">
    <property type="protein sequence ID" value="ADB57455.1"/>
    <property type="molecule type" value="Genomic_DNA"/>
</dbReference>
<dbReference type="AlphaFoldDB" id="D2RGN0"/>
<protein>
    <recommendedName>
        <fullName evidence="5 15">Phosphoribosylformylglycinamidine cyclo-ligase</fullName>
        <ecNumber evidence="4 15">6.3.3.1</ecNumber>
    </recommendedName>
    <alternativeName>
        <fullName evidence="12 15">AIR synthase</fullName>
    </alternativeName>
    <alternativeName>
        <fullName evidence="13 15">AIRS</fullName>
    </alternativeName>
    <alternativeName>
        <fullName evidence="11 15">Phosphoribosyl-aminoimidazole synthetase</fullName>
    </alternativeName>
</protein>
<dbReference type="Pfam" id="PF00586">
    <property type="entry name" value="AIRS"/>
    <property type="match status" value="1"/>
</dbReference>
<dbReference type="UniPathway" id="UPA00074">
    <property type="reaction ID" value="UER00129"/>
</dbReference>
<evidence type="ECO:0000256" key="3">
    <source>
        <dbReference type="ARBA" id="ARBA00010280"/>
    </source>
</evidence>
<reference evidence="18 19" key="1">
    <citation type="journal article" date="2010" name="Stand. Genomic Sci.">
        <title>Complete genome sequence of Archaeoglobus profundus type strain (AV18).</title>
        <authorList>
            <person name="von Jan M."/>
            <person name="Lapidus A."/>
            <person name="Del Rio T.G."/>
            <person name="Copeland A."/>
            <person name="Tice H."/>
            <person name="Cheng J.F."/>
            <person name="Lucas S."/>
            <person name="Chen F."/>
            <person name="Nolan M."/>
            <person name="Goodwin L."/>
            <person name="Han C."/>
            <person name="Pitluck S."/>
            <person name="Liolios K."/>
            <person name="Ivanova N."/>
            <person name="Mavromatis K."/>
            <person name="Ovchinnikova G."/>
            <person name="Chertkov O."/>
            <person name="Pati A."/>
            <person name="Chen A."/>
            <person name="Palaniappan K."/>
            <person name="Land M."/>
            <person name="Hauser L."/>
            <person name="Chang Y.J."/>
            <person name="Jeffries C.D."/>
            <person name="Saunders E."/>
            <person name="Brettin T."/>
            <person name="Detter J.C."/>
            <person name="Chain P."/>
            <person name="Eichinger K."/>
            <person name="Huber H."/>
            <person name="Spring S."/>
            <person name="Rohde M."/>
            <person name="Goker M."/>
            <person name="Wirth R."/>
            <person name="Woyke T."/>
            <person name="Bristow J."/>
            <person name="Eisen J.A."/>
            <person name="Markowitz V."/>
            <person name="Hugenholtz P."/>
            <person name="Kyrpides N.C."/>
            <person name="Klenk H.P."/>
        </authorList>
    </citation>
    <scope>NUCLEOTIDE SEQUENCE [LARGE SCALE GENOMIC DNA]</scope>
    <source>
        <strain evidence="19">DSM 5631 / JCM 9629 / NBRC 100127 / Av18</strain>
    </source>
</reference>
<dbReference type="InterPro" id="IPR010918">
    <property type="entry name" value="PurM-like_C_dom"/>
</dbReference>
<dbReference type="Proteomes" id="UP000001901">
    <property type="component" value="Chromosome"/>
</dbReference>
<feature type="domain" description="PurM-like N-terminal" evidence="16">
    <location>
        <begin position="42"/>
        <end position="156"/>
    </location>
</feature>
<dbReference type="GO" id="GO:0004641">
    <property type="term" value="F:phosphoribosylformylglycinamidine cyclo-ligase activity"/>
    <property type="evidence" value="ECO:0007669"/>
    <property type="project" value="UniProtKB-UniRule"/>
</dbReference>
<dbReference type="HOGENOM" id="CLU_047116_0_0_2"/>
<evidence type="ECO:0000256" key="2">
    <source>
        <dbReference type="ARBA" id="ARBA00004686"/>
    </source>
</evidence>
<evidence type="ECO:0000259" key="16">
    <source>
        <dbReference type="Pfam" id="PF00586"/>
    </source>
</evidence>
<dbReference type="PANTHER" id="PTHR10520:SF12">
    <property type="entry name" value="TRIFUNCTIONAL PURINE BIOSYNTHETIC PROTEIN ADENOSINE-3"/>
    <property type="match status" value="1"/>
</dbReference>
<dbReference type="NCBIfam" id="TIGR00878">
    <property type="entry name" value="purM"/>
    <property type="match status" value="1"/>
</dbReference>
<dbReference type="STRING" id="572546.Arcpr_0386"/>
<dbReference type="eggNOG" id="arCOG00639">
    <property type="taxonomic scope" value="Archaea"/>
</dbReference>
<dbReference type="Gene3D" id="3.30.1330.10">
    <property type="entry name" value="PurM-like, N-terminal domain"/>
    <property type="match status" value="1"/>
</dbReference>
<keyword evidence="10 15" id="KW-0067">ATP-binding</keyword>
<keyword evidence="8 15" id="KW-0547">Nucleotide-binding</keyword>